<dbReference type="PANTHER" id="PTHR43320:SF2">
    <property type="entry name" value="2-DEHYDRO-3-DEOXYGLUCONOKINASE_2-DEHYDRO-3-DEOXYGALACTONOKINASE"/>
    <property type="match status" value="1"/>
</dbReference>
<keyword evidence="2" id="KW-0808">Transferase</keyword>
<dbReference type="AlphaFoldDB" id="A0A8J3LRQ8"/>
<evidence type="ECO:0000313" key="6">
    <source>
        <dbReference type="Proteomes" id="UP000653674"/>
    </source>
</evidence>
<name>A0A8J3LRQ8_9ACTN</name>
<dbReference type="InterPro" id="IPR029056">
    <property type="entry name" value="Ribokinase-like"/>
</dbReference>
<sequence length="325" mass="34678">MEHAGGSDSRDVFDVVAIGETMAAFVQDGAAADRYRVTAIGAESNVAVGVAQLGCRARWVSRLGEDELGRYVHDSIASHGVDVRVEWDSSRPTGVSVKEVRPGRTRVRYYRSQSAARQLNRAQVASFGTARWLHVTGITPALSSEAADVITMLVERRAGHTGKVSFDVNYRPVLWPDVATASRVLIPLARQADVVFIGYDEAESLLGSCDEAEIARHLLTRDDQELVIKRGEGAASVVTTAGSVSEPAIPTTIVDLTGAGDAFAAGYLTGACWGWDASQRLRLGHFLASRVVGVPRDLGPAVDKAELARISSAIAAPSQLRNDAL</sequence>
<evidence type="ECO:0000259" key="4">
    <source>
        <dbReference type="Pfam" id="PF00294"/>
    </source>
</evidence>
<organism evidence="5 6">
    <name type="scientific">Planosporangium flavigriseum</name>
    <dbReference type="NCBI Taxonomy" id="373681"/>
    <lineage>
        <taxon>Bacteria</taxon>
        <taxon>Bacillati</taxon>
        <taxon>Actinomycetota</taxon>
        <taxon>Actinomycetes</taxon>
        <taxon>Micromonosporales</taxon>
        <taxon>Micromonosporaceae</taxon>
        <taxon>Planosporangium</taxon>
    </lineage>
</organism>
<dbReference type="Gene3D" id="3.40.1190.20">
    <property type="match status" value="1"/>
</dbReference>
<evidence type="ECO:0000313" key="5">
    <source>
        <dbReference type="EMBL" id="GIG75575.1"/>
    </source>
</evidence>
<dbReference type="InterPro" id="IPR052700">
    <property type="entry name" value="Carb_kinase_PfkB-like"/>
</dbReference>
<protein>
    <submittedName>
        <fullName evidence="5">Carbohydrate kinase</fullName>
    </submittedName>
</protein>
<keyword evidence="6" id="KW-1185">Reference proteome</keyword>
<evidence type="ECO:0000256" key="1">
    <source>
        <dbReference type="ARBA" id="ARBA00010688"/>
    </source>
</evidence>
<dbReference type="EMBL" id="BONU01000033">
    <property type="protein sequence ID" value="GIG75575.1"/>
    <property type="molecule type" value="Genomic_DNA"/>
</dbReference>
<proteinExistence type="inferred from homology"/>
<dbReference type="RefSeq" id="WP_203981487.1">
    <property type="nucleotide sequence ID" value="NZ_BAAAQJ010000012.1"/>
</dbReference>
<dbReference type="InterPro" id="IPR011611">
    <property type="entry name" value="PfkB_dom"/>
</dbReference>
<evidence type="ECO:0000256" key="2">
    <source>
        <dbReference type="ARBA" id="ARBA00022679"/>
    </source>
</evidence>
<dbReference type="Pfam" id="PF00294">
    <property type="entry name" value="PfkB"/>
    <property type="match status" value="1"/>
</dbReference>
<comment type="similarity">
    <text evidence="1">Belongs to the carbohydrate kinase PfkB family.</text>
</comment>
<dbReference type="GO" id="GO:0016301">
    <property type="term" value="F:kinase activity"/>
    <property type="evidence" value="ECO:0007669"/>
    <property type="project" value="UniProtKB-KW"/>
</dbReference>
<dbReference type="Proteomes" id="UP000653674">
    <property type="component" value="Unassembled WGS sequence"/>
</dbReference>
<dbReference type="SUPFAM" id="SSF53613">
    <property type="entry name" value="Ribokinase-like"/>
    <property type="match status" value="1"/>
</dbReference>
<keyword evidence="3 5" id="KW-0418">Kinase</keyword>
<dbReference type="CDD" id="cd01166">
    <property type="entry name" value="KdgK"/>
    <property type="match status" value="1"/>
</dbReference>
<reference evidence="5" key="1">
    <citation type="submission" date="2021-01" db="EMBL/GenBank/DDBJ databases">
        <title>Whole genome shotgun sequence of Planosporangium flavigriseum NBRC 105377.</title>
        <authorList>
            <person name="Komaki H."/>
            <person name="Tamura T."/>
        </authorList>
    </citation>
    <scope>NUCLEOTIDE SEQUENCE</scope>
    <source>
        <strain evidence="5">NBRC 105377</strain>
    </source>
</reference>
<gene>
    <name evidence="5" type="ORF">Pfl04_39790</name>
</gene>
<feature type="domain" description="Carbohydrate kinase PfkB" evidence="4">
    <location>
        <begin position="14"/>
        <end position="294"/>
    </location>
</feature>
<accession>A0A8J3LRQ8</accession>
<evidence type="ECO:0000256" key="3">
    <source>
        <dbReference type="ARBA" id="ARBA00022777"/>
    </source>
</evidence>
<dbReference type="PANTHER" id="PTHR43320">
    <property type="entry name" value="SUGAR KINASE"/>
    <property type="match status" value="1"/>
</dbReference>
<comment type="caution">
    <text evidence="5">The sequence shown here is derived from an EMBL/GenBank/DDBJ whole genome shotgun (WGS) entry which is preliminary data.</text>
</comment>